<reference evidence="7" key="2">
    <citation type="submission" date="2021-04" db="EMBL/GenBank/DDBJ databases">
        <authorList>
            <person name="Gilroy R."/>
        </authorList>
    </citation>
    <scope>NUCLEOTIDE SEQUENCE</scope>
    <source>
        <strain evidence="7">421</strain>
    </source>
</reference>
<feature type="transmembrane region" description="Helical" evidence="6">
    <location>
        <begin position="83"/>
        <end position="108"/>
    </location>
</feature>
<dbReference type="PANTHER" id="PTHR30250">
    <property type="entry name" value="PST FAMILY PREDICTED COLANIC ACID TRANSPORTER"/>
    <property type="match status" value="1"/>
</dbReference>
<evidence type="ECO:0000256" key="4">
    <source>
        <dbReference type="ARBA" id="ARBA00022989"/>
    </source>
</evidence>
<dbReference type="PANTHER" id="PTHR30250:SF11">
    <property type="entry name" value="O-ANTIGEN TRANSPORTER-RELATED"/>
    <property type="match status" value="1"/>
</dbReference>
<feature type="transmembrane region" description="Helical" evidence="6">
    <location>
        <begin position="435"/>
        <end position="454"/>
    </location>
</feature>
<evidence type="ECO:0000256" key="6">
    <source>
        <dbReference type="SAM" id="Phobius"/>
    </source>
</evidence>
<evidence type="ECO:0000256" key="5">
    <source>
        <dbReference type="ARBA" id="ARBA00023136"/>
    </source>
</evidence>
<dbReference type="InterPro" id="IPR050833">
    <property type="entry name" value="Poly_Biosynth_Transport"/>
</dbReference>
<dbReference type="GO" id="GO:0005886">
    <property type="term" value="C:plasma membrane"/>
    <property type="evidence" value="ECO:0007669"/>
    <property type="project" value="UniProtKB-SubCell"/>
</dbReference>
<keyword evidence="5 6" id="KW-0472">Membrane</keyword>
<dbReference type="EMBL" id="DXGE01000034">
    <property type="protein sequence ID" value="HIW86537.1"/>
    <property type="molecule type" value="Genomic_DNA"/>
</dbReference>
<feature type="transmembrane region" description="Helical" evidence="6">
    <location>
        <begin position="326"/>
        <end position="348"/>
    </location>
</feature>
<name>A0A9D1RFA5_9FIRM</name>
<feature type="transmembrane region" description="Helical" evidence="6">
    <location>
        <begin position="411"/>
        <end position="429"/>
    </location>
</feature>
<dbReference type="Pfam" id="PF01943">
    <property type="entry name" value="Polysacc_synt"/>
    <property type="match status" value="1"/>
</dbReference>
<evidence type="ECO:0000313" key="7">
    <source>
        <dbReference type="EMBL" id="HIW86537.1"/>
    </source>
</evidence>
<feature type="transmembrane region" description="Helical" evidence="6">
    <location>
        <begin position="291"/>
        <end position="314"/>
    </location>
</feature>
<evidence type="ECO:0000313" key="8">
    <source>
        <dbReference type="Proteomes" id="UP000824205"/>
    </source>
</evidence>
<comment type="caution">
    <text evidence="7">The sequence shown here is derived from an EMBL/GenBank/DDBJ whole genome shotgun (WGS) entry which is preliminary data.</text>
</comment>
<gene>
    <name evidence="7" type="ORF">IAA48_08600</name>
</gene>
<feature type="transmembrane region" description="Helical" evidence="6">
    <location>
        <begin position="379"/>
        <end position="399"/>
    </location>
</feature>
<dbReference type="Proteomes" id="UP000824205">
    <property type="component" value="Unassembled WGS sequence"/>
</dbReference>
<keyword evidence="2" id="KW-1003">Cell membrane</keyword>
<comment type="subcellular location">
    <subcellularLocation>
        <location evidence="1">Cell membrane</location>
        <topology evidence="1">Multi-pass membrane protein</topology>
    </subcellularLocation>
</comment>
<feature type="transmembrane region" description="Helical" evidence="6">
    <location>
        <begin position="114"/>
        <end position="131"/>
    </location>
</feature>
<feature type="transmembrane region" description="Helical" evidence="6">
    <location>
        <begin position="171"/>
        <end position="191"/>
    </location>
</feature>
<feature type="transmembrane region" description="Helical" evidence="6">
    <location>
        <begin position="143"/>
        <end position="165"/>
    </location>
</feature>
<dbReference type="InterPro" id="IPR002797">
    <property type="entry name" value="Polysacc_synth"/>
</dbReference>
<keyword evidence="3 6" id="KW-0812">Transmembrane</keyword>
<dbReference type="AlphaFoldDB" id="A0A9D1RFA5"/>
<proteinExistence type="predicted"/>
<organism evidence="7 8">
    <name type="scientific">Candidatus Eubacterium faecipullorum</name>
    <dbReference type="NCBI Taxonomy" id="2838571"/>
    <lineage>
        <taxon>Bacteria</taxon>
        <taxon>Bacillati</taxon>
        <taxon>Bacillota</taxon>
        <taxon>Clostridia</taxon>
        <taxon>Eubacteriales</taxon>
        <taxon>Eubacteriaceae</taxon>
        <taxon>Eubacterium</taxon>
    </lineage>
</organism>
<protein>
    <submittedName>
        <fullName evidence="7">Oligosaccharide flippase family protein</fullName>
    </submittedName>
</protein>
<feature type="transmembrane region" description="Helical" evidence="6">
    <location>
        <begin position="355"/>
        <end position="373"/>
    </location>
</feature>
<reference evidence="7" key="1">
    <citation type="journal article" date="2021" name="PeerJ">
        <title>Extensive microbial diversity within the chicken gut microbiome revealed by metagenomics and culture.</title>
        <authorList>
            <person name="Gilroy R."/>
            <person name="Ravi A."/>
            <person name="Getino M."/>
            <person name="Pursley I."/>
            <person name="Horton D.L."/>
            <person name="Alikhan N.F."/>
            <person name="Baker D."/>
            <person name="Gharbi K."/>
            <person name="Hall N."/>
            <person name="Watson M."/>
            <person name="Adriaenssens E.M."/>
            <person name="Foster-Nyarko E."/>
            <person name="Jarju S."/>
            <person name="Secka A."/>
            <person name="Antonio M."/>
            <person name="Oren A."/>
            <person name="Chaudhuri R.R."/>
            <person name="La Ragione R."/>
            <person name="Hildebrand F."/>
            <person name="Pallen M.J."/>
        </authorList>
    </citation>
    <scope>NUCLEOTIDE SEQUENCE</scope>
    <source>
        <strain evidence="7">421</strain>
    </source>
</reference>
<accession>A0A9D1RFA5</accession>
<evidence type="ECO:0000256" key="1">
    <source>
        <dbReference type="ARBA" id="ARBA00004651"/>
    </source>
</evidence>
<evidence type="ECO:0000256" key="2">
    <source>
        <dbReference type="ARBA" id="ARBA00022475"/>
    </source>
</evidence>
<feature type="transmembrane region" description="Helical" evidence="6">
    <location>
        <begin position="41"/>
        <end position="62"/>
    </location>
</feature>
<keyword evidence="4 6" id="KW-1133">Transmembrane helix</keyword>
<evidence type="ECO:0000256" key="3">
    <source>
        <dbReference type="ARBA" id="ARBA00022692"/>
    </source>
</evidence>
<feature type="transmembrane region" description="Helical" evidence="6">
    <location>
        <begin position="12"/>
        <end position="35"/>
    </location>
</feature>
<sequence length="475" mass="53712">MSRGKDLAKNTAILTLGKVCTQFLSFFMLPLYTALLDTAEYGTYDLLITYATLLLPLFNWQLDQGIFRFMLDVREDREGQKKLFSSIFAANTVQSAVYAAVILLLSLVVDLPNVWFLVLHVILLIYLNLLLQFARGQGKNTVYAIASFISASATVILNVVLLVAFKMGLNGLYISTILAHVITIFYLAFALKPWKYFGIRQMKLSVFKNVCRYSLPLIPNNLAWWVVNVSDRIIVSHILGVGQNGIYTVANKFSNVFISFYNIFNLSWTESVSLHYTDEDRDKFFSETITTLYKLFSCACLGIVALMPFIFPILINENYNEAYPQIPILMYAMLMRVIVGLYSCIYIAMKQTKKVAYTSVAAAVINIVVHLLLINRIGLFAASISTFVAFGSMAVIRYIDINKCVKMKISTPVLLSSFVLAVALMVSYYQQNTVLDVIFLVIVCVYAVAMNWKFGMKCLAEAKELLLKFKNRKKQ</sequence>